<evidence type="ECO:0000256" key="1">
    <source>
        <dbReference type="SAM" id="MobiDB-lite"/>
    </source>
</evidence>
<dbReference type="OrthoDB" id="7948795at2"/>
<feature type="compositionally biased region" description="Acidic residues" evidence="1">
    <location>
        <begin position="113"/>
        <end position="134"/>
    </location>
</feature>
<name>A0A1E5XJA8_9HYPH</name>
<comment type="caution">
    <text evidence="2">The sequence shown here is derived from an EMBL/GenBank/DDBJ whole genome shotgun (WGS) entry which is preliminary data.</text>
</comment>
<evidence type="ECO:0000313" key="2">
    <source>
        <dbReference type="EMBL" id="OEO28680.1"/>
    </source>
</evidence>
<dbReference type="EMBL" id="LAJE02000362">
    <property type="protein sequence ID" value="OEO28680.1"/>
    <property type="molecule type" value="Genomic_DNA"/>
</dbReference>
<protein>
    <submittedName>
        <fullName evidence="2">Uncharacterized protein</fullName>
    </submittedName>
</protein>
<accession>A0A1E5XJA8</accession>
<proteinExistence type="predicted"/>
<dbReference type="AlphaFoldDB" id="A0A1E5XJA8"/>
<gene>
    <name evidence="2" type="ORF">VW23_003380</name>
</gene>
<reference evidence="2 3" key="1">
    <citation type="journal article" date="2015" name="Genome Announc.">
        <title>Genome Assemblies of Three Soil-Associated Devosia species: D. insulae, D. limi, and D. soli.</title>
        <authorList>
            <person name="Hassan Y.I."/>
            <person name="Lepp D."/>
            <person name="Zhou T."/>
        </authorList>
    </citation>
    <scope>NUCLEOTIDE SEQUENCE [LARGE SCALE GENOMIC DNA]</scope>
    <source>
        <strain evidence="2 3">DS-56</strain>
    </source>
</reference>
<dbReference type="Proteomes" id="UP000095463">
    <property type="component" value="Unassembled WGS sequence"/>
</dbReference>
<organism evidence="2 3">
    <name type="scientific">Devosia insulae DS-56</name>
    <dbReference type="NCBI Taxonomy" id="1116389"/>
    <lineage>
        <taxon>Bacteria</taxon>
        <taxon>Pseudomonadati</taxon>
        <taxon>Pseudomonadota</taxon>
        <taxon>Alphaproteobacteria</taxon>
        <taxon>Hyphomicrobiales</taxon>
        <taxon>Devosiaceae</taxon>
        <taxon>Devosia</taxon>
    </lineage>
</organism>
<evidence type="ECO:0000313" key="3">
    <source>
        <dbReference type="Proteomes" id="UP000095463"/>
    </source>
</evidence>
<dbReference type="RefSeq" id="WP_069911982.1">
    <property type="nucleotide sequence ID" value="NZ_LAJE02000362.1"/>
</dbReference>
<sequence length="150" mass="16087">MISNHFRGLIAEDTPAGNDGDTPGFAQPVSQTEIEELLYGDDWPAVERLARLLAIRDELRNLEATDFGDDDPRSMIGAIDEAVAQLNGLAGEGMDPTSVDHDPAAHRETLSPDSDELEAIEAEDEASLEDEPEGAIDKSQWIDGDGLDGG</sequence>
<keyword evidence="3" id="KW-1185">Reference proteome</keyword>
<feature type="region of interest" description="Disordered" evidence="1">
    <location>
        <begin position="90"/>
        <end position="150"/>
    </location>
</feature>
<feature type="compositionally biased region" description="Basic and acidic residues" evidence="1">
    <location>
        <begin position="98"/>
        <end position="110"/>
    </location>
</feature>